<feature type="binding site" evidence="7">
    <location>
        <position position="172"/>
    </location>
    <ligand>
        <name>Zn(2+)</name>
        <dbReference type="ChEBI" id="CHEBI:29105"/>
        <label>1</label>
    </ligand>
</feature>
<dbReference type="InterPro" id="IPR023367">
    <property type="entry name" value="Peptidase_M42_dom2"/>
</dbReference>
<dbReference type="AlphaFoldDB" id="A0A538TSV1"/>
<keyword evidence="4 7" id="KW-0479">Metal-binding</keyword>
<evidence type="ECO:0000313" key="9">
    <source>
        <dbReference type="Proteomes" id="UP000317691"/>
    </source>
</evidence>
<dbReference type="PANTHER" id="PTHR32481">
    <property type="entry name" value="AMINOPEPTIDASE"/>
    <property type="match status" value="1"/>
</dbReference>
<dbReference type="InterPro" id="IPR051464">
    <property type="entry name" value="Peptidase_M42_aminopept"/>
</dbReference>
<sequence>MAVKSLAGRVDSLLPSLLSAFGPPGRESGVRDVLRRALRGLGKVTEDATGNLHLHRPGKGPRLLLAAPMDAAGLIVTRVDSTGLARVAVLGNRNPAELVGATFRFEDGALALLGCDRPKGTKSGAEIEADQLFLETGLGPKEAGRRLRVGSIGAIEDRPIRLGDLWCAANLDSRAGCAAVVAALRATPSPRYDLHVIFSAQSDLSARGAVTGAFGVDPEQAVVVDVAHVDPKETGGAAVGKGPCLGLKESGFLAHPEALALVKRAAAAAHVPTQWLIRESEGSDARAVRAARTGVPTALIAIPARRSGGPVSFVHARDIGQTATLVARLLTTPPKSKGGRR</sequence>
<dbReference type="PIRSF" id="PIRSF001123">
    <property type="entry name" value="PepA_GA"/>
    <property type="match status" value="1"/>
</dbReference>
<evidence type="ECO:0000256" key="1">
    <source>
        <dbReference type="ARBA" id="ARBA00006272"/>
    </source>
</evidence>
<dbReference type="GO" id="GO:0046872">
    <property type="term" value="F:metal ion binding"/>
    <property type="evidence" value="ECO:0007669"/>
    <property type="project" value="UniProtKB-UniRule"/>
</dbReference>
<dbReference type="Gene3D" id="3.40.630.10">
    <property type="entry name" value="Zn peptidases"/>
    <property type="match status" value="1"/>
</dbReference>
<dbReference type="Proteomes" id="UP000317691">
    <property type="component" value="Unassembled WGS sequence"/>
</dbReference>
<evidence type="ECO:0000256" key="4">
    <source>
        <dbReference type="ARBA" id="ARBA00022723"/>
    </source>
</evidence>
<evidence type="ECO:0000256" key="3">
    <source>
        <dbReference type="ARBA" id="ARBA00022670"/>
    </source>
</evidence>
<comment type="cofactor">
    <cofactor evidence="7">
        <name>a divalent metal cation</name>
        <dbReference type="ChEBI" id="CHEBI:60240"/>
    </cofactor>
    <text evidence="7">Binds 2 divalent metal cations per subunit.</text>
</comment>
<keyword evidence="2" id="KW-0031">Aminopeptidase</keyword>
<organism evidence="8 9">
    <name type="scientific">Eiseniibacteriota bacterium</name>
    <dbReference type="NCBI Taxonomy" id="2212470"/>
    <lineage>
        <taxon>Bacteria</taxon>
        <taxon>Candidatus Eiseniibacteriota</taxon>
    </lineage>
</organism>
<dbReference type="GO" id="GO:0006508">
    <property type="term" value="P:proteolysis"/>
    <property type="evidence" value="ECO:0007669"/>
    <property type="project" value="UniProtKB-KW"/>
</dbReference>
<gene>
    <name evidence="8" type="ORF">E6K79_01835</name>
</gene>
<dbReference type="GO" id="GO:0004177">
    <property type="term" value="F:aminopeptidase activity"/>
    <property type="evidence" value="ECO:0007669"/>
    <property type="project" value="UniProtKB-UniRule"/>
</dbReference>
<name>A0A538TSV1_UNCEI</name>
<dbReference type="SUPFAM" id="SSF53187">
    <property type="entry name" value="Zn-dependent exopeptidases"/>
    <property type="match status" value="1"/>
</dbReference>
<keyword evidence="5" id="KW-0378">Hydrolase</keyword>
<dbReference type="PANTHER" id="PTHR32481:SF0">
    <property type="entry name" value="AMINOPEPTIDASE YPDE-RELATED"/>
    <property type="match status" value="1"/>
</dbReference>
<comment type="caution">
    <text evidence="8">The sequence shown here is derived from an EMBL/GenBank/DDBJ whole genome shotgun (WGS) entry which is preliminary data.</text>
</comment>
<dbReference type="Gene3D" id="2.40.30.40">
    <property type="entry name" value="Peptidase M42, domain 2"/>
    <property type="match status" value="1"/>
</dbReference>
<proteinExistence type="inferred from homology"/>
<comment type="similarity">
    <text evidence="1 6">Belongs to the peptidase M42 family.</text>
</comment>
<dbReference type="EMBL" id="VBOZ01000008">
    <property type="protein sequence ID" value="TMQ66684.1"/>
    <property type="molecule type" value="Genomic_DNA"/>
</dbReference>
<feature type="binding site" evidence="7">
    <location>
        <position position="225"/>
    </location>
    <ligand>
        <name>Zn(2+)</name>
        <dbReference type="ChEBI" id="CHEBI:29105"/>
        <label>1</label>
    </ligand>
</feature>
<evidence type="ECO:0000313" key="8">
    <source>
        <dbReference type="EMBL" id="TMQ66684.1"/>
    </source>
</evidence>
<dbReference type="InterPro" id="IPR008007">
    <property type="entry name" value="Peptidase_M42"/>
</dbReference>
<keyword evidence="3" id="KW-0645">Protease</keyword>
<accession>A0A538TSV1</accession>
<reference evidence="8 9" key="1">
    <citation type="journal article" date="2019" name="Nat. Microbiol.">
        <title>Mediterranean grassland soil C-N compound turnover is dependent on rainfall and depth, and is mediated by genomically divergent microorganisms.</title>
        <authorList>
            <person name="Diamond S."/>
            <person name="Andeer P.F."/>
            <person name="Li Z."/>
            <person name="Crits-Christoph A."/>
            <person name="Burstein D."/>
            <person name="Anantharaman K."/>
            <person name="Lane K.R."/>
            <person name="Thomas B.C."/>
            <person name="Pan C."/>
            <person name="Northen T.R."/>
            <person name="Banfield J.F."/>
        </authorList>
    </citation>
    <scope>NUCLEOTIDE SEQUENCE [LARGE SCALE GENOMIC DNA]</scope>
    <source>
        <strain evidence="8">WS_9</strain>
    </source>
</reference>
<feature type="binding site" evidence="7">
    <location>
        <position position="172"/>
    </location>
    <ligand>
        <name>Zn(2+)</name>
        <dbReference type="ChEBI" id="CHEBI:29105"/>
        <label>2</label>
    </ligand>
</feature>
<dbReference type="Pfam" id="PF05343">
    <property type="entry name" value="Peptidase_M42"/>
    <property type="match status" value="1"/>
</dbReference>
<evidence type="ECO:0000256" key="5">
    <source>
        <dbReference type="ARBA" id="ARBA00022801"/>
    </source>
</evidence>
<evidence type="ECO:0000256" key="2">
    <source>
        <dbReference type="ARBA" id="ARBA00022438"/>
    </source>
</evidence>
<evidence type="ECO:0000256" key="6">
    <source>
        <dbReference type="PIRNR" id="PIRNR001123"/>
    </source>
</evidence>
<protein>
    <submittedName>
        <fullName evidence="8">M42 family metallopeptidase</fullName>
    </submittedName>
</protein>
<evidence type="ECO:0000256" key="7">
    <source>
        <dbReference type="PIRSR" id="PIRSR001123-2"/>
    </source>
</evidence>